<name>A0AA41R2F1_9BACT</name>
<feature type="domain" description="DUF5666" evidence="1">
    <location>
        <begin position="122"/>
        <end position="186"/>
    </location>
</feature>
<gene>
    <name evidence="2" type="ORF">MRX98_05575</name>
</gene>
<dbReference type="Pfam" id="PF18914">
    <property type="entry name" value="DUF5666"/>
    <property type="match status" value="2"/>
</dbReference>
<reference evidence="2" key="1">
    <citation type="submission" date="2022-04" db="EMBL/GenBank/DDBJ databases">
        <title>Desulfatitalea alkaliphila sp. nov., a novel anaerobic sulfate-reducing bacterium isolated from terrestrial mud volcano, Taman Peninsula, Russia.</title>
        <authorList>
            <person name="Khomyakova M.A."/>
            <person name="Merkel A.Y."/>
            <person name="Slobodkin A.I."/>
        </authorList>
    </citation>
    <scope>NUCLEOTIDE SEQUENCE</scope>
    <source>
        <strain evidence="2">M08but</strain>
    </source>
</reference>
<dbReference type="InterPro" id="IPR043724">
    <property type="entry name" value="DUF5666"/>
</dbReference>
<evidence type="ECO:0000313" key="3">
    <source>
        <dbReference type="Proteomes" id="UP001165427"/>
    </source>
</evidence>
<dbReference type="Proteomes" id="UP001165427">
    <property type="component" value="Unassembled WGS sequence"/>
</dbReference>
<protein>
    <submittedName>
        <fullName evidence="2">DUF5666 domain-containing protein</fullName>
    </submittedName>
</protein>
<accession>A0AA41R2F1</accession>
<evidence type="ECO:0000313" key="2">
    <source>
        <dbReference type="EMBL" id="MCJ8500035.1"/>
    </source>
</evidence>
<comment type="caution">
    <text evidence="2">The sequence shown here is derived from an EMBL/GenBank/DDBJ whole genome shotgun (WGS) entry which is preliminary data.</text>
</comment>
<proteinExistence type="predicted"/>
<feature type="domain" description="DUF5666" evidence="1">
    <location>
        <begin position="422"/>
        <end position="484"/>
    </location>
</feature>
<organism evidence="2 3">
    <name type="scientific">Desulfatitalea alkaliphila</name>
    <dbReference type="NCBI Taxonomy" id="2929485"/>
    <lineage>
        <taxon>Bacteria</taxon>
        <taxon>Pseudomonadati</taxon>
        <taxon>Thermodesulfobacteriota</taxon>
        <taxon>Desulfobacteria</taxon>
        <taxon>Desulfobacterales</taxon>
        <taxon>Desulfosarcinaceae</taxon>
        <taxon>Desulfatitalea</taxon>
    </lineage>
</organism>
<dbReference type="AlphaFoldDB" id="A0AA41R2F1"/>
<dbReference type="EMBL" id="JALJRB010000004">
    <property type="protein sequence ID" value="MCJ8500035.1"/>
    <property type="molecule type" value="Genomic_DNA"/>
</dbReference>
<sequence length="493" mass="52997">MNPENALNDNAVMVRRRLAVALLMAAIVFGCGGGTDYHASGGIGGTGVSMGTVTDHGSIMVNGVRFDTQQAQILVEGVPRGQGDADARALLPVGREVVVYGRTTGATQGQADRVDTFHRVRGPLQSIATSSDADYPTLDVLGQTVILDAQTRWHPDTTTVVGLPKGTILEVSGPVDGDGAVHAGHITVHTPDPSPARPVSLKGTVSGLDPEAMTFYINGQQVDYSDVDNPGNTFPVDGASVAITGQLQEDILLAETLAPFAPEHFDHITDFALEGFLIEGLSSNRARLGAYTIHIDEQATFFDGLQPQDLVPGVRLQARGRLQNRILQVDTIRAADRIQLVSMVEDVDAVNRTLTLRNMSPLLIRTDEATRVLAGADRLENIEIDDSVRVHAHIVGQSDVLAAIILVHPAPGNFPTRIYQLEGPVTAIAGDRFDILEVPVDTTVNTGIHFYDIDEKTVSREVFLADLTIGMRVRVTGRWHQGQLIIEAMVCVR</sequence>
<keyword evidence="3" id="KW-1185">Reference proteome</keyword>
<evidence type="ECO:0000259" key="1">
    <source>
        <dbReference type="Pfam" id="PF18914"/>
    </source>
</evidence>
<dbReference type="RefSeq" id="WP_246903772.1">
    <property type="nucleotide sequence ID" value="NZ_JALJRB010000004.1"/>
</dbReference>